<protein>
    <submittedName>
        <fullName evidence="1">Uncharacterized protein</fullName>
    </submittedName>
</protein>
<proteinExistence type="predicted"/>
<dbReference type="EMBL" id="CAMPGE010009538">
    <property type="protein sequence ID" value="CAI2368404.1"/>
    <property type="molecule type" value="Genomic_DNA"/>
</dbReference>
<evidence type="ECO:0000313" key="2">
    <source>
        <dbReference type="Proteomes" id="UP001295684"/>
    </source>
</evidence>
<evidence type="ECO:0000313" key="1">
    <source>
        <dbReference type="EMBL" id="CAI2368404.1"/>
    </source>
</evidence>
<organism evidence="1 2">
    <name type="scientific">Euplotes crassus</name>
    <dbReference type="NCBI Taxonomy" id="5936"/>
    <lineage>
        <taxon>Eukaryota</taxon>
        <taxon>Sar</taxon>
        <taxon>Alveolata</taxon>
        <taxon>Ciliophora</taxon>
        <taxon>Intramacronucleata</taxon>
        <taxon>Spirotrichea</taxon>
        <taxon>Hypotrichia</taxon>
        <taxon>Euplotida</taxon>
        <taxon>Euplotidae</taxon>
        <taxon>Moneuplotes</taxon>
    </lineage>
</organism>
<sequence length="74" mass="8378">MTFKSTFWAKSCISVLRSCGVKDLLKACNIITTFIGSLPVFRQFLSKVICILKLSLITFWQYSLNCCSFSLSLL</sequence>
<gene>
    <name evidence="1" type="ORF">ECRASSUSDP1_LOCUS9695</name>
</gene>
<keyword evidence="2" id="KW-1185">Reference proteome</keyword>
<accession>A0AAD1UNP5</accession>
<dbReference type="AlphaFoldDB" id="A0AAD1UNP5"/>
<comment type="caution">
    <text evidence="1">The sequence shown here is derived from an EMBL/GenBank/DDBJ whole genome shotgun (WGS) entry which is preliminary data.</text>
</comment>
<reference evidence="1" key="1">
    <citation type="submission" date="2023-07" db="EMBL/GenBank/DDBJ databases">
        <authorList>
            <consortium name="AG Swart"/>
            <person name="Singh M."/>
            <person name="Singh A."/>
            <person name="Seah K."/>
            <person name="Emmerich C."/>
        </authorList>
    </citation>
    <scope>NUCLEOTIDE SEQUENCE</scope>
    <source>
        <strain evidence="1">DP1</strain>
    </source>
</reference>
<dbReference type="Proteomes" id="UP001295684">
    <property type="component" value="Unassembled WGS sequence"/>
</dbReference>
<name>A0AAD1UNP5_EUPCR</name>